<accession>A0A543CUQ4</accession>
<dbReference type="InterPro" id="IPR037401">
    <property type="entry name" value="SnoaL-like"/>
</dbReference>
<dbReference type="InterPro" id="IPR032710">
    <property type="entry name" value="NTF2-like_dom_sf"/>
</dbReference>
<keyword evidence="3" id="KW-1185">Reference proteome</keyword>
<evidence type="ECO:0000313" key="2">
    <source>
        <dbReference type="EMBL" id="TQM00844.1"/>
    </source>
</evidence>
<name>A0A543CUQ4_9ACTN</name>
<dbReference type="Gene3D" id="3.10.450.50">
    <property type="match status" value="1"/>
</dbReference>
<dbReference type="AlphaFoldDB" id="A0A543CUQ4"/>
<dbReference type="EMBL" id="VFOZ01000001">
    <property type="protein sequence ID" value="TQM00844.1"/>
    <property type="molecule type" value="Genomic_DNA"/>
</dbReference>
<dbReference type="Pfam" id="PF12680">
    <property type="entry name" value="SnoaL_2"/>
    <property type="match status" value="1"/>
</dbReference>
<evidence type="ECO:0000259" key="1">
    <source>
        <dbReference type="Pfam" id="PF12680"/>
    </source>
</evidence>
<gene>
    <name evidence="2" type="ORF">FB559_6567</name>
</gene>
<dbReference type="RefSeq" id="WP_221640279.1">
    <property type="nucleotide sequence ID" value="NZ_VFOZ01000001.1"/>
</dbReference>
<evidence type="ECO:0000313" key="3">
    <source>
        <dbReference type="Proteomes" id="UP000316096"/>
    </source>
</evidence>
<organism evidence="2 3">
    <name type="scientific">Actinoallomurus bryophytorum</name>
    <dbReference type="NCBI Taxonomy" id="1490222"/>
    <lineage>
        <taxon>Bacteria</taxon>
        <taxon>Bacillati</taxon>
        <taxon>Actinomycetota</taxon>
        <taxon>Actinomycetes</taxon>
        <taxon>Streptosporangiales</taxon>
        <taxon>Thermomonosporaceae</taxon>
        <taxon>Actinoallomurus</taxon>
    </lineage>
</organism>
<protein>
    <recommendedName>
        <fullName evidence="1">SnoaL-like domain-containing protein</fullName>
    </recommendedName>
</protein>
<dbReference type="Proteomes" id="UP000316096">
    <property type="component" value="Unassembled WGS sequence"/>
</dbReference>
<sequence>MEHPNVQLMKNVYDAFTVGDVQTAAGYWTEDCVHHYPGRSRLAGSHRGVESALAFAGKMFELCQGNIQMEILDIGASDGYAFALVRTSYARDGKSLKDMPFVNISRIENGKIAEFWTYPDDQYAVDEFWAD</sequence>
<feature type="domain" description="SnoaL-like" evidence="1">
    <location>
        <begin position="11"/>
        <end position="114"/>
    </location>
</feature>
<reference evidence="2 3" key="1">
    <citation type="submission" date="2019-06" db="EMBL/GenBank/DDBJ databases">
        <title>Sequencing the genomes of 1000 actinobacteria strains.</title>
        <authorList>
            <person name="Klenk H.-P."/>
        </authorList>
    </citation>
    <scope>NUCLEOTIDE SEQUENCE [LARGE SCALE GENOMIC DNA]</scope>
    <source>
        <strain evidence="2 3">DSM 102200</strain>
    </source>
</reference>
<comment type="caution">
    <text evidence="2">The sequence shown here is derived from an EMBL/GenBank/DDBJ whole genome shotgun (WGS) entry which is preliminary data.</text>
</comment>
<proteinExistence type="predicted"/>
<dbReference type="SUPFAM" id="SSF54427">
    <property type="entry name" value="NTF2-like"/>
    <property type="match status" value="1"/>
</dbReference>